<feature type="domain" description="EAL" evidence="1">
    <location>
        <begin position="34"/>
        <end position="284"/>
    </location>
</feature>
<evidence type="ECO:0000259" key="2">
    <source>
        <dbReference type="PROSITE" id="PS50887"/>
    </source>
</evidence>
<dbReference type="SMART" id="SM00052">
    <property type="entry name" value="EAL"/>
    <property type="match status" value="1"/>
</dbReference>
<dbReference type="Proteomes" id="UP000000639">
    <property type="component" value="Chromosome"/>
</dbReference>
<dbReference type="NCBIfam" id="TIGR00254">
    <property type="entry name" value="GGDEF"/>
    <property type="match status" value="1"/>
</dbReference>
<dbReference type="Pfam" id="PF00563">
    <property type="entry name" value="EAL"/>
    <property type="match status" value="1"/>
</dbReference>
<evidence type="ECO:0000259" key="1">
    <source>
        <dbReference type="PROSITE" id="PS50883"/>
    </source>
</evidence>
<dbReference type="Gene3D" id="3.10.580.10">
    <property type="entry name" value="CBS-domain"/>
    <property type="match status" value="1"/>
</dbReference>
<sequence>MKAIFICIRMGIIKPQNYSVSISLTTSCDEENMPNLTILSLDLIIQDKNLSVFFQPIVENIERNIFGYEALIRGPFNSQLYSPIALFAAAKDQSRLVELELLCRELSILQFKKLNLQGKLFLNASPETLFQPNFRSGQTLKLLKKIDLDPSRVVIELTEHSPLENYEVIRDALKHYKEMGFEIAMDDLGSGYSGLRAWYELRPDYVKIDRHFMCDIDSDKVKQQFVLSIKNIAQELGCKVIAEGVETANEFRFIEKIGLRFCQGYYFKRPAPLPVRRINNNLFSERRLTAQSKNRLISSKMVGELLQPIDAISTATTIESCATLFKQKPDLDSIPVLENNKPIGLIHRNNLTNLFFSAYGRELSGRKTIASLVDRQVLILEHDLPVEQASILISDQAGRRKILEFIIVNKGEYQGIGSIIDLLKEITHLQINNARYANPLTLLPGNVPISKNLDQRLKEQSPFTICYVDLDHFKPYNDCYGYEKGDQIILGVADILRDIVTDRDDFIGHIGGDDFIVILSSDHWQIQCEKILANFSEWVIHSYSPEDQERGGIASEDRTGAKQFYPLLSLSIGCVNLSPSICNSHNDVAVLASYAKSKAKKIKGNSLYLYDSKTTANALPEKKYLTELCHSS</sequence>
<dbReference type="STRING" id="357804.Ping_2411"/>
<dbReference type="Pfam" id="PF00571">
    <property type="entry name" value="CBS"/>
    <property type="match status" value="1"/>
</dbReference>
<feature type="domain" description="GGDEF" evidence="2">
    <location>
        <begin position="461"/>
        <end position="612"/>
    </location>
</feature>
<evidence type="ECO:0000313" key="4">
    <source>
        <dbReference type="Proteomes" id="UP000000639"/>
    </source>
</evidence>
<dbReference type="eggNOG" id="COG2200">
    <property type="taxonomic scope" value="Bacteria"/>
</dbReference>
<dbReference type="HOGENOM" id="CLU_015702_2_1_6"/>
<gene>
    <name evidence="3" type="ordered locus">Ping_2411</name>
</gene>
<protein>
    <submittedName>
        <fullName evidence="3">Diguanylate cyclase/phosphodiesterase</fullName>
    </submittedName>
</protein>
<dbReference type="PANTHER" id="PTHR33121:SF76">
    <property type="entry name" value="SIGNALING PROTEIN"/>
    <property type="match status" value="1"/>
</dbReference>
<dbReference type="SUPFAM" id="SSF55073">
    <property type="entry name" value="Nucleotide cyclase"/>
    <property type="match status" value="1"/>
</dbReference>
<dbReference type="CDD" id="cd01948">
    <property type="entry name" value="EAL"/>
    <property type="match status" value="1"/>
</dbReference>
<dbReference type="SUPFAM" id="SSF54631">
    <property type="entry name" value="CBS-domain pair"/>
    <property type="match status" value="1"/>
</dbReference>
<proteinExistence type="predicted"/>
<dbReference type="eggNOG" id="COG0517">
    <property type="taxonomic scope" value="Bacteria"/>
</dbReference>
<accession>A1SXC8</accession>
<keyword evidence="4" id="KW-1185">Reference proteome</keyword>
<dbReference type="PROSITE" id="PS51257">
    <property type="entry name" value="PROKAR_LIPOPROTEIN"/>
    <property type="match status" value="1"/>
</dbReference>
<dbReference type="SUPFAM" id="SSF141868">
    <property type="entry name" value="EAL domain-like"/>
    <property type="match status" value="1"/>
</dbReference>
<dbReference type="Gene3D" id="3.20.20.450">
    <property type="entry name" value="EAL domain"/>
    <property type="match status" value="1"/>
</dbReference>
<dbReference type="InterPro" id="IPR043128">
    <property type="entry name" value="Rev_trsase/Diguanyl_cyclase"/>
</dbReference>
<dbReference type="InterPro" id="IPR001633">
    <property type="entry name" value="EAL_dom"/>
</dbReference>
<dbReference type="Gene3D" id="3.30.70.270">
    <property type="match status" value="1"/>
</dbReference>
<dbReference type="PROSITE" id="PS50883">
    <property type="entry name" value="EAL"/>
    <property type="match status" value="1"/>
</dbReference>
<dbReference type="InterPro" id="IPR046342">
    <property type="entry name" value="CBS_dom_sf"/>
</dbReference>
<organism evidence="3 4">
    <name type="scientific">Psychromonas ingrahamii (strain DSM 17664 / CCUG 51855 / 37)</name>
    <dbReference type="NCBI Taxonomy" id="357804"/>
    <lineage>
        <taxon>Bacteria</taxon>
        <taxon>Pseudomonadati</taxon>
        <taxon>Pseudomonadota</taxon>
        <taxon>Gammaproteobacteria</taxon>
        <taxon>Alteromonadales</taxon>
        <taxon>Psychromonadaceae</taxon>
        <taxon>Psychromonas</taxon>
    </lineage>
</organism>
<dbReference type="AlphaFoldDB" id="A1SXC8"/>
<dbReference type="CDD" id="cd01949">
    <property type="entry name" value="GGDEF"/>
    <property type="match status" value="1"/>
</dbReference>
<dbReference type="InterPro" id="IPR000644">
    <property type="entry name" value="CBS_dom"/>
</dbReference>
<dbReference type="InterPro" id="IPR029787">
    <property type="entry name" value="Nucleotide_cyclase"/>
</dbReference>
<dbReference type="EMBL" id="CP000510">
    <property type="protein sequence ID" value="ABM04143.1"/>
    <property type="molecule type" value="Genomic_DNA"/>
</dbReference>
<dbReference type="PROSITE" id="PS50887">
    <property type="entry name" value="GGDEF"/>
    <property type="match status" value="1"/>
</dbReference>
<dbReference type="PANTHER" id="PTHR33121">
    <property type="entry name" value="CYCLIC DI-GMP PHOSPHODIESTERASE PDEF"/>
    <property type="match status" value="1"/>
</dbReference>
<evidence type="ECO:0000313" key="3">
    <source>
        <dbReference type="EMBL" id="ABM04143.1"/>
    </source>
</evidence>
<dbReference type="KEGG" id="pin:Ping_2411"/>
<dbReference type="GO" id="GO:0071111">
    <property type="term" value="F:cyclic-guanylate-specific phosphodiesterase activity"/>
    <property type="evidence" value="ECO:0007669"/>
    <property type="project" value="InterPro"/>
</dbReference>
<name>A1SXC8_PSYIN</name>
<reference evidence="3 4" key="1">
    <citation type="submission" date="2007-01" db="EMBL/GenBank/DDBJ databases">
        <title>Complete sequence of Psychromonas ingrahamii 37.</title>
        <authorList>
            <consortium name="US DOE Joint Genome Institute"/>
            <person name="Copeland A."/>
            <person name="Lucas S."/>
            <person name="Lapidus A."/>
            <person name="Barry K."/>
            <person name="Detter J.C."/>
            <person name="Glavina del Rio T."/>
            <person name="Hammon N."/>
            <person name="Israni S."/>
            <person name="Dalin E."/>
            <person name="Tice H."/>
            <person name="Pitluck S."/>
            <person name="Thompson L.S."/>
            <person name="Brettin T."/>
            <person name="Bruce D."/>
            <person name="Han C."/>
            <person name="Tapia R."/>
            <person name="Schmutz J."/>
            <person name="Larimer F."/>
            <person name="Land M."/>
            <person name="Hauser L."/>
            <person name="Kyrpides N."/>
            <person name="Ivanova N."/>
            <person name="Staley J."/>
            <person name="Richardson P."/>
        </authorList>
    </citation>
    <scope>NUCLEOTIDE SEQUENCE [LARGE SCALE GENOMIC DNA]</scope>
    <source>
        <strain evidence="3 4">37</strain>
    </source>
</reference>
<dbReference type="InterPro" id="IPR050706">
    <property type="entry name" value="Cyclic-di-GMP_PDE-like"/>
</dbReference>
<dbReference type="InterPro" id="IPR035919">
    <property type="entry name" value="EAL_sf"/>
</dbReference>
<dbReference type="Pfam" id="PF00990">
    <property type="entry name" value="GGDEF"/>
    <property type="match status" value="1"/>
</dbReference>
<dbReference type="InterPro" id="IPR000160">
    <property type="entry name" value="GGDEF_dom"/>
</dbReference>
<dbReference type="eggNOG" id="COG2199">
    <property type="taxonomic scope" value="Bacteria"/>
</dbReference>
<dbReference type="SMART" id="SM00267">
    <property type="entry name" value="GGDEF"/>
    <property type="match status" value="1"/>
</dbReference>